<reference evidence="1" key="1">
    <citation type="submission" date="2019-10" db="EMBL/GenBank/DDBJ databases">
        <authorList>
            <consortium name="DOE Joint Genome Institute"/>
            <person name="Kuo A."/>
            <person name="Miyauchi S."/>
            <person name="Kiss E."/>
            <person name="Drula E."/>
            <person name="Kohler A."/>
            <person name="Sanchez-Garcia M."/>
            <person name="Andreopoulos B."/>
            <person name="Barry K.W."/>
            <person name="Bonito G."/>
            <person name="Buee M."/>
            <person name="Carver A."/>
            <person name="Chen C."/>
            <person name="Cichocki N."/>
            <person name="Clum A."/>
            <person name="Culley D."/>
            <person name="Crous P.W."/>
            <person name="Fauchery L."/>
            <person name="Girlanda M."/>
            <person name="Hayes R."/>
            <person name="Keri Z."/>
            <person name="Labutti K."/>
            <person name="Lipzen A."/>
            <person name="Lombard V."/>
            <person name="Magnuson J."/>
            <person name="Maillard F."/>
            <person name="Morin E."/>
            <person name="Murat C."/>
            <person name="Nolan M."/>
            <person name="Ohm R."/>
            <person name="Pangilinan J."/>
            <person name="Pereira M."/>
            <person name="Perotto S."/>
            <person name="Peter M."/>
            <person name="Riley R."/>
            <person name="Sitrit Y."/>
            <person name="Stielow B."/>
            <person name="Szollosi G."/>
            <person name="Zifcakova L."/>
            <person name="Stursova M."/>
            <person name="Spatafora J.W."/>
            <person name="Tedersoo L."/>
            <person name="Vaario L.-M."/>
            <person name="Yamada A."/>
            <person name="Yan M."/>
            <person name="Wang P."/>
            <person name="Xu J."/>
            <person name="Bruns T."/>
            <person name="Baldrian P."/>
            <person name="Vilgalys R."/>
            <person name="Henrissat B."/>
            <person name="Grigoriev I.V."/>
            <person name="Hibbett D."/>
            <person name="Nagy L.G."/>
            <person name="Martin F.M."/>
        </authorList>
    </citation>
    <scope>NUCLEOTIDE SEQUENCE</scope>
    <source>
        <strain evidence="1">P2</strain>
    </source>
</reference>
<evidence type="ECO:0000313" key="1">
    <source>
        <dbReference type="EMBL" id="KAF9653749.1"/>
    </source>
</evidence>
<gene>
    <name evidence="1" type="ORF">BDM02DRAFT_1672497</name>
</gene>
<dbReference type="Proteomes" id="UP000886501">
    <property type="component" value="Unassembled WGS sequence"/>
</dbReference>
<accession>A0ACB6ZVY7</accession>
<keyword evidence="1" id="KW-0378">Hydrolase</keyword>
<protein>
    <submittedName>
        <fullName evidence="1">Glycoside hydrolase family 18 protein</fullName>
    </submittedName>
</protein>
<evidence type="ECO:0000313" key="2">
    <source>
        <dbReference type="Proteomes" id="UP000886501"/>
    </source>
</evidence>
<name>A0ACB6ZVY7_THEGA</name>
<reference evidence="1" key="2">
    <citation type="journal article" date="2020" name="Nat. Commun.">
        <title>Large-scale genome sequencing of mycorrhizal fungi provides insights into the early evolution of symbiotic traits.</title>
        <authorList>
            <person name="Miyauchi S."/>
            <person name="Kiss E."/>
            <person name="Kuo A."/>
            <person name="Drula E."/>
            <person name="Kohler A."/>
            <person name="Sanchez-Garcia M."/>
            <person name="Morin E."/>
            <person name="Andreopoulos B."/>
            <person name="Barry K.W."/>
            <person name="Bonito G."/>
            <person name="Buee M."/>
            <person name="Carver A."/>
            <person name="Chen C."/>
            <person name="Cichocki N."/>
            <person name="Clum A."/>
            <person name="Culley D."/>
            <person name="Crous P.W."/>
            <person name="Fauchery L."/>
            <person name="Girlanda M."/>
            <person name="Hayes R.D."/>
            <person name="Keri Z."/>
            <person name="LaButti K."/>
            <person name="Lipzen A."/>
            <person name="Lombard V."/>
            <person name="Magnuson J."/>
            <person name="Maillard F."/>
            <person name="Murat C."/>
            <person name="Nolan M."/>
            <person name="Ohm R.A."/>
            <person name="Pangilinan J."/>
            <person name="Pereira M.F."/>
            <person name="Perotto S."/>
            <person name="Peter M."/>
            <person name="Pfister S."/>
            <person name="Riley R."/>
            <person name="Sitrit Y."/>
            <person name="Stielow J.B."/>
            <person name="Szollosi G."/>
            <person name="Zifcakova L."/>
            <person name="Stursova M."/>
            <person name="Spatafora J.W."/>
            <person name="Tedersoo L."/>
            <person name="Vaario L.M."/>
            <person name="Yamada A."/>
            <person name="Yan M."/>
            <person name="Wang P."/>
            <person name="Xu J."/>
            <person name="Bruns T."/>
            <person name="Baldrian P."/>
            <person name="Vilgalys R."/>
            <person name="Dunand C."/>
            <person name="Henrissat B."/>
            <person name="Grigoriev I.V."/>
            <person name="Hibbett D."/>
            <person name="Nagy L.G."/>
            <person name="Martin F.M."/>
        </authorList>
    </citation>
    <scope>NUCLEOTIDE SEQUENCE</scope>
    <source>
        <strain evidence="1">P2</strain>
    </source>
</reference>
<proteinExistence type="predicted"/>
<organism evidence="1 2">
    <name type="scientific">Thelephora ganbajun</name>
    <name type="common">Ganba fungus</name>
    <dbReference type="NCBI Taxonomy" id="370292"/>
    <lineage>
        <taxon>Eukaryota</taxon>
        <taxon>Fungi</taxon>
        <taxon>Dikarya</taxon>
        <taxon>Basidiomycota</taxon>
        <taxon>Agaricomycotina</taxon>
        <taxon>Agaricomycetes</taxon>
        <taxon>Thelephorales</taxon>
        <taxon>Thelephoraceae</taxon>
        <taxon>Thelephora</taxon>
    </lineage>
</organism>
<keyword evidence="2" id="KW-1185">Reference proteome</keyword>
<sequence>MLTSLLLSVLTASLVTAAPSCELAQPSQPATPPVSVPNNGSTTTSFISAAWFPGWEAASFPFSSINWQKYSLITWSFAITTQDPAVLSLDASGPTYISDFVKEAQAHGTMASISVGGWTGSRYFSSAVTPQNRSTFVKAVLDLAAEYNLDGIDFDWEYPNKPGIGCNEVSGSDSENFLGFLQELRAQPAAKNLYLTAAVSTSPFAGPDGQPMTDVSKFAEVLDHIAVMNYDINGQWTTDTGVGPNAPLDDSCSTVQTGSATKAIKAWVTAGFPADKIVLGVPAYGHSYTVSPSNAVDGSGNLAAYPPFTKNPPTSSVDQCGNPEAKSDIMNFATLIGEGFLKDDGTPANGIKSRFDQCSQTPFVYDQTKQLMVSYDDPQSFAAKGKFIVQNNLLGFSMWEITGDHNDLLIDSLTTAAGVTSDC</sequence>
<comment type="caution">
    <text evidence="1">The sequence shown here is derived from an EMBL/GenBank/DDBJ whole genome shotgun (WGS) entry which is preliminary data.</text>
</comment>
<dbReference type="EMBL" id="MU117963">
    <property type="protein sequence ID" value="KAF9653749.1"/>
    <property type="molecule type" value="Genomic_DNA"/>
</dbReference>